<evidence type="ECO:0000313" key="2">
    <source>
        <dbReference type="EMBL" id="PKY58184.1"/>
    </source>
</evidence>
<feature type="compositionally biased region" description="Basic residues" evidence="1">
    <location>
        <begin position="141"/>
        <end position="151"/>
    </location>
</feature>
<evidence type="ECO:0000313" key="3">
    <source>
        <dbReference type="Proteomes" id="UP000234323"/>
    </source>
</evidence>
<dbReference type="VEuPathDB" id="FungiDB:RhiirA1_399694"/>
<dbReference type="VEuPathDB" id="FungiDB:FUN_023578"/>
<accession>A0A2I1HH37</accession>
<organism evidence="2 3">
    <name type="scientific">Rhizophagus irregularis</name>
    <dbReference type="NCBI Taxonomy" id="588596"/>
    <lineage>
        <taxon>Eukaryota</taxon>
        <taxon>Fungi</taxon>
        <taxon>Fungi incertae sedis</taxon>
        <taxon>Mucoromycota</taxon>
        <taxon>Glomeromycotina</taxon>
        <taxon>Glomeromycetes</taxon>
        <taxon>Glomerales</taxon>
        <taxon>Glomeraceae</taxon>
        <taxon>Rhizophagus</taxon>
    </lineage>
</organism>
<proteinExistence type="predicted"/>
<sequence>MEEIFLKGGSNIALAKNDRKYFFRMFDAKLDATKAIYRSKMEEDIGKGLQLKDQDELIGIEGVFKKRTGLNKFNVPTQTTSNGDIFVVAPSGSLSTIPRSIEEHEELDVLNNKSSERLDSLSNKNTTEKEIQSKDKDKFNGNKKRVVTTQG</sequence>
<protein>
    <submittedName>
        <fullName evidence="2">Uncharacterized protein</fullName>
    </submittedName>
</protein>
<evidence type="ECO:0000256" key="1">
    <source>
        <dbReference type="SAM" id="MobiDB-lite"/>
    </source>
</evidence>
<dbReference type="Proteomes" id="UP000234323">
    <property type="component" value="Unassembled WGS sequence"/>
</dbReference>
<comment type="caution">
    <text evidence="2">The sequence shown here is derived from an EMBL/GenBank/DDBJ whole genome shotgun (WGS) entry which is preliminary data.</text>
</comment>
<name>A0A2I1HH37_9GLOM</name>
<feature type="region of interest" description="Disordered" evidence="1">
    <location>
        <begin position="112"/>
        <end position="151"/>
    </location>
</feature>
<dbReference type="AlphaFoldDB" id="A0A2I1HH37"/>
<reference evidence="2 3" key="1">
    <citation type="submission" date="2015-10" db="EMBL/GenBank/DDBJ databases">
        <title>Genome analyses suggest a sexual origin of heterokaryosis in a supposedly ancient asexual fungus.</title>
        <authorList>
            <person name="Ropars J."/>
            <person name="Sedzielewska K."/>
            <person name="Noel J."/>
            <person name="Charron P."/>
            <person name="Farinelli L."/>
            <person name="Marton T."/>
            <person name="Kruger M."/>
            <person name="Pelin A."/>
            <person name="Brachmann A."/>
            <person name="Corradi N."/>
        </authorList>
    </citation>
    <scope>NUCLEOTIDE SEQUENCE [LARGE SCALE GENOMIC DNA]</scope>
    <source>
        <strain evidence="2 3">A4</strain>
    </source>
</reference>
<dbReference type="EMBL" id="LLXI01002888">
    <property type="protein sequence ID" value="PKY58184.1"/>
    <property type="molecule type" value="Genomic_DNA"/>
</dbReference>
<gene>
    <name evidence="2" type="ORF">RhiirA4_429526</name>
</gene>
<keyword evidence="3" id="KW-1185">Reference proteome</keyword>
<feature type="compositionally biased region" description="Basic and acidic residues" evidence="1">
    <location>
        <begin position="126"/>
        <end position="140"/>
    </location>
</feature>